<sequence length="289" mass="32588">MSARLGVWLMRQVLARLPLRVLRGLGWLIGRLLFVLAAPRRKIALRNLALCFPQASAAQRKAWARECFVVFCQTFLDRSWLWAAPPELVLKRVQLQGALHELEGDTPTIIFAPHFYGMDAGGLALPLHTTRAFTSIFSTHPNPAVDAWFMQGRQRFGDVRMLNRADGVKPIIANLRQGGLLYLLPDMDFGPNESIFVPFYGVKTATVPSLSRFARLGRAKVVGMVTRLTPTGYVAEITPAWEHFPSGDVEADTARMNQELQRYIDPIPGQYYWVHKRFKTRPAGEPAVY</sequence>
<dbReference type="OrthoDB" id="9803456at2"/>
<dbReference type="AlphaFoldDB" id="A0A1H9R1G4"/>
<name>A0A1H9R1G4_9BURK</name>
<dbReference type="PIRSF" id="PIRSF026649">
    <property type="entry name" value="MsbB"/>
    <property type="match status" value="1"/>
</dbReference>
<evidence type="ECO:0000256" key="3">
    <source>
        <dbReference type="ARBA" id="ARBA00022519"/>
    </source>
</evidence>
<evidence type="ECO:0000256" key="4">
    <source>
        <dbReference type="ARBA" id="ARBA00022679"/>
    </source>
</evidence>
<dbReference type="GO" id="GO:0016746">
    <property type="term" value="F:acyltransferase activity"/>
    <property type="evidence" value="ECO:0007669"/>
    <property type="project" value="UniProtKB-KW"/>
</dbReference>
<keyword evidence="5" id="KW-0472">Membrane</keyword>
<evidence type="ECO:0000313" key="7">
    <source>
        <dbReference type="EMBL" id="SER66691.1"/>
    </source>
</evidence>
<dbReference type="GO" id="GO:0009247">
    <property type="term" value="P:glycolipid biosynthetic process"/>
    <property type="evidence" value="ECO:0007669"/>
    <property type="project" value="UniProtKB-ARBA"/>
</dbReference>
<keyword evidence="6" id="KW-0012">Acyltransferase</keyword>
<evidence type="ECO:0000256" key="5">
    <source>
        <dbReference type="ARBA" id="ARBA00023136"/>
    </source>
</evidence>
<evidence type="ECO:0000256" key="1">
    <source>
        <dbReference type="ARBA" id="ARBA00004533"/>
    </source>
</evidence>
<organism evidence="7 8">
    <name type="scientific">Giesbergeria anulus</name>
    <dbReference type="NCBI Taxonomy" id="180197"/>
    <lineage>
        <taxon>Bacteria</taxon>
        <taxon>Pseudomonadati</taxon>
        <taxon>Pseudomonadota</taxon>
        <taxon>Betaproteobacteria</taxon>
        <taxon>Burkholderiales</taxon>
        <taxon>Comamonadaceae</taxon>
        <taxon>Giesbergeria</taxon>
    </lineage>
</organism>
<keyword evidence="4 7" id="KW-0808">Transferase</keyword>
<gene>
    <name evidence="7" type="ORF">SAMN02982919_02778</name>
</gene>
<protein>
    <submittedName>
        <fullName evidence="7">KDO2-lipid IV(A) lauroyltransferase</fullName>
    </submittedName>
</protein>
<dbReference type="Pfam" id="PF03279">
    <property type="entry name" value="Lip_A_acyltrans"/>
    <property type="match status" value="1"/>
</dbReference>
<evidence type="ECO:0000256" key="2">
    <source>
        <dbReference type="ARBA" id="ARBA00022475"/>
    </source>
</evidence>
<evidence type="ECO:0000313" key="8">
    <source>
        <dbReference type="Proteomes" id="UP000199766"/>
    </source>
</evidence>
<dbReference type="PANTHER" id="PTHR30606:SF9">
    <property type="entry name" value="LIPID A BIOSYNTHESIS LAUROYLTRANSFERASE"/>
    <property type="match status" value="1"/>
</dbReference>
<keyword evidence="3" id="KW-0997">Cell inner membrane</keyword>
<proteinExistence type="predicted"/>
<dbReference type="GO" id="GO:0005886">
    <property type="term" value="C:plasma membrane"/>
    <property type="evidence" value="ECO:0007669"/>
    <property type="project" value="UniProtKB-SubCell"/>
</dbReference>
<dbReference type="EMBL" id="FOGD01000012">
    <property type="protein sequence ID" value="SER66691.1"/>
    <property type="molecule type" value="Genomic_DNA"/>
</dbReference>
<comment type="subcellular location">
    <subcellularLocation>
        <location evidence="1">Cell inner membrane</location>
    </subcellularLocation>
</comment>
<reference evidence="7 8" key="1">
    <citation type="submission" date="2016-10" db="EMBL/GenBank/DDBJ databases">
        <authorList>
            <person name="de Groot N.N."/>
        </authorList>
    </citation>
    <scope>NUCLEOTIDE SEQUENCE [LARGE SCALE GENOMIC DNA]</scope>
    <source>
        <strain evidence="7 8">ATCC 35958</strain>
    </source>
</reference>
<dbReference type="CDD" id="cd07984">
    <property type="entry name" value="LPLAT_LABLAT-like"/>
    <property type="match status" value="1"/>
</dbReference>
<dbReference type="Proteomes" id="UP000199766">
    <property type="component" value="Unassembled WGS sequence"/>
</dbReference>
<evidence type="ECO:0000256" key="6">
    <source>
        <dbReference type="ARBA" id="ARBA00023315"/>
    </source>
</evidence>
<accession>A0A1H9R1G4</accession>
<dbReference type="RefSeq" id="WP_091458641.1">
    <property type="nucleotide sequence ID" value="NZ_FOGD01000012.1"/>
</dbReference>
<keyword evidence="8" id="KW-1185">Reference proteome</keyword>
<dbReference type="PANTHER" id="PTHR30606">
    <property type="entry name" value="LIPID A BIOSYNTHESIS LAUROYL ACYLTRANSFERASE"/>
    <property type="match status" value="1"/>
</dbReference>
<dbReference type="STRING" id="180197.SAMN02982919_02778"/>
<keyword evidence="2" id="KW-1003">Cell membrane</keyword>
<dbReference type="InterPro" id="IPR004960">
    <property type="entry name" value="LipA_acyltrans"/>
</dbReference>